<organism evidence="3 4">
    <name type="scientific">Meleagris gallopavo</name>
    <name type="common">Wild turkey</name>
    <dbReference type="NCBI Taxonomy" id="9103"/>
    <lineage>
        <taxon>Eukaryota</taxon>
        <taxon>Metazoa</taxon>
        <taxon>Chordata</taxon>
        <taxon>Craniata</taxon>
        <taxon>Vertebrata</taxon>
        <taxon>Euteleostomi</taxon>
        <taxon>Archelosauria</taxon>
        <taxon>Archosauria</taxon>
        <taxon>Dinosauria</taxon>
        <taxon>Saurischia</taxon>
        <taxon>Theropoda</taxon>
        <taxon>Coelurosauria</taxon>
        <taxon>Aves</taxon>
        <taxon>Neognathae</taxon>
        <taxon>Galloanserae</taxon>
        <taxon>Galliformes</taxon>
        <taxon>Phasianidae</taxon>
        <taxon>Meleagridinae</taxon>
        <taxon>Meleagris</taxon>
    </lineage>
</organism>
<feature type="transmembrane region" description="Helical" evidence="2">
    <location>
        <begin position="20"/>
        <end position="40"/>
    </location>
</feature>
<sequence>MGAWLMVGILTPCNFLDANLPFQLLGLSIATLSTVTRYGLHFSIISNVALESNSFLSVILPAFYVGVFLSMTLILAALLSAVATVRESRCLTATVRTTFAHVSPPFYPHLPVQPGPVPPRSAAGRSSGIGAGNRTLPGGGIIENGSGWKGP</sequence>
<reference evidence="3" key="3">
    <citation type="submission" date="2025-09" db="UniProtKB">
        <authorList>
            <consortium name="Ensembl"/>
        </authorList>
    </citation>
    <scope>IDENTIFICATION</scope>
</reference>
<dbReference type="Proteomes" id="UP000001645">
    <property type="component" value="Chromosome 5"/>
</dbReference>
<proteinExistence type="predicted"/>
<feature type="region of interest" description="Disordered" evidence="1">
    <location>
        <begin position="116"/>
        <end position="151"/>
    </location>
</feature>
<feature type="transmembrane region" description="Helical" evidence="2">
    <location>
        <begin position="61"/>
        <end position="83"/>
    </location>
</feature>
<reference evidence="3 4" key="1">
    <citation type="journal article" date="2010" name="PLoS Biol.">
        <title>Multi-platform next-generation sequencing of the domestic turkey (Meleagris gallopavo): genome assembly and analysis.</title>
        <authorList>
            <person name="Dalloul R.A."/>
            <person name="Long J.A."/>
            <person name="Zimin A.V."/>
            <person name="Aslam L."/>
            <person name="Beal K."/>
            <person name="Blomberg L.A."/>
            <person name="Bouffard P."/>
            <person name="Burt D.W."/>
            <person name="Crasta O."/>
            <person name="Crooijmans R.P."/>
            <person name="Cooper K."/>
            <person name="Coulombe R.A."/>
            <person name="De S."/>
            <person name="Delany M.E."/>
            <person name="Dodgson J.B."/>
            <person name="Dong J.J."/>
            <person name="Evans C."/>
            <person name="Frederickson K.M."/>
            <person name="Flicek P."/>
            <person name="Florea L."/>
            <person name="Folkerts O."/>
            <person name="Groenen M.A."/>
            <person name="Harkins T.T."/>
            <person name="Herrero J."/>
            <person name="Hoffmann S."/>
            <person name="Megens H.J."/>
            <person name="Jiang A."/>
            <person name="de Jong P."/>
            <person name="Kaiser P."/>
            <person name="Kim H."/>
            <person name="Kim K.W."/>
            <person name="Kim S."/>
            <person name="Langenberger D."/>
            <person name="Lee M.K."/>
            <person name="Lee T."/>
            <person name="Mane S."/>
            <person name="Marcais G."/>
            <person name="Marz M."/>
            <person name="McElroy A.P."/>
            <person name="Modise T."/>
            <person name="Nefedov M."/>
            <person name="Notredame C."/>
            <person name="Paton I.R."/>
            <person name="Payne W.S."/>
            <person name="Pertea G."/>
            <person name="Prickett D."/>
            <person name="Puiu D."/>
            <person name="Qioa D."/>
            <person name="Raineri E."/>
            <person name="Ruffier M."/>
            <person name="Salzberg S.L."/>
            <person name="Schatz M.C."/>
            <person name="Scheuring C."/>
            <person name="Schmidt C.J."/>
            <person name="Schroeder S."/>
            <person name="Searle S.M."/>
            <person name="Smith E.J."/>
            <person name="Smith J."/>
            <person name="Sonstegard T.S."/>
            <person name="Stadler P.F."/>
            <person name="Tafer H."/>
            <person name="Tu Z.J."/>
            <person name="Van Tassell C.P."/>
            <person name="Vilella A.J."/>
            <person name="Williams K.P."/>
            <person name="Yorke J.A."/>
            <person name="Zhang L."/>
            <person name="Zhang H.B."/>
            <person name="Zhang X."/>
            <person name="Zhang Y."/>
            <person name="Reed K.M."/>
        </authorList>
    </citation>
    <scope>NUCLEOTIDE SEQUENCE [LARGE SCALE GENOMIC DNA]</scope>
</reference>
<evidence type="ECO:0000256" key="1">
    <source>
        <dbReference type="SAM" id="MobiDB-lite"/>
    </source>
</evidence>
<evidence type="ECO:0000313" key="4">
    <source>
        <dbReference type="Proteomes" id="UP000001645"/>
    </source>
</evidence>
<protein>
    <submittedName>
        <fullName evidence="3">Uncharacterized protein</fullName>
    </submittedName>
</protein>
<name>A0A803XU14_MELGA</name>
<evidence type="ECO:0000313" key="3">
    <source>
        <dbReference type="Ensembl" id="ENSMGAP00000023010.1"/>
    </source>
</evidence>
<keyword evidence="2" id="KW-1133">Transmembrane helix</keyword>
<dbReference type="GeneTree" id="ENSGT01030000238651"/>
<dbReference type="InParanoid" id="A0A803XU14"/>
<accession>A0A803XU14</accession>
<keyword evidence="2" id="KW-0812">Transmembrane</keyword>
<reference evidence="3" key="2">
    <citation type="submission" date="2025-08" db="UniProtKB">
        <authorList>
            <consortium name="Ensembl"/>
        </authorList>
    </citation>
    <scope>IDENTIFICATION</scope>
</reference>
<evidence type="ECO:0000256" key="2">
    <source>
        <dbReference type="SAM" id="Phobius"/>
    </source>
</evidence>
<feature type="compositionally biased region" description="Gly residues" evidence="1">
    <location>
        <begin position="127"/>
        <end position="151"/>
    </location>
</feature>
<dbReference type="AlphaFoldDB" id="A0A803XU14"/>
<keyword evidence="4" id="KW-1185">Reference proteome</keyword>
<dbReference type="Ensembl" id="ENSMGAT00000026552.1">
    <property type="protein sequence ID" value="ENSMGAP00000023010.1"/>
    <property type="gene ID" value="ENSMGAG00000022591.1"/>
</dbReference>
<keyword evidence="2" id="KW-0472">Membrane</keyword>